<feature type="domain" description="DDE-1" evidence="1">
    <location>
        <begin position="31"/>
        <end position="130"/>
    </location>
</feature>
<organism evidence="2">
    <name type="scientific">Amphimedon queenslandica</name>
    <name type="common">Sponge</name>
    <dbReference type="NCBI Taxonomy" id="400682"/>
    <lineage>
        <taxon>Eukaryota</taxon>
        <taxon>Metazoa</taxon>
        <taxon>Porifera</taxon>
        <taxon>Demospongiae</taxon>
        <taxon>Heteroscleromorpha</taxon>
        <taxon>Haplosclerida</taxon>
        <taxon>Niphatidae</taxon>
        <taxon>Amphimedon</taxon>
    </lineage>
</organism>
<sequence length="133" mass="15231">MDETPLWLDMPGETTVTHSGDRSVSVRSTGVRPIRELDREPGIIVAYSKNGWMNEELTKDWVRRGWGALSFERRLLVWDTYRCNLMDSVKSVVDRKTQSDIVIIPGGLTGLVQPADVSWNKPFKTAYKELYNE</sequence>
<protein>
    <recommendedName>
        <fullName evidence="1">DDE-1 domain-containing protein</fullName>
    </recommendedName>
</protein>
<dbReference type="Pfam" id="PF03184">
    <property type="entry name" value="DDE_1"/>
    <property type="match status" value="1"/>
</dbReference>
<dbReference type="AlphaFoldDB" id="A0A1X7UPU3"/>
<dbReference type="GO" id="GO:0003676">
    <property type="term" value="F:nucleic acid binding"/>
    <property type="evidence" value="ECO:0007669"/>
    <property type="project" value="InterPro"/>
</dbReference>
<name>A0A1X7UPU3_AMPQE</name>
<dbReference type="InParanoid" id="A0A1X7UPU3"/>
<dbReference type="EnsemblMetazoa" id="Aqu2.1.29783_001">
    <property type="protein sequence ID" value="Aqu2.1.29783_001"/>
    <property type="gene ID" value="Aqu2.1.29783"/>
</dbReference>
<accession>A0A1X7UPU3</accession>
<dbReference type="STRING" id="400682.A0A1X7UPU3"/>
<dbReference type="eggNOG" id="KOG3105">
    <property type="taxonomic scope" value="Eukaryota"/>
</dbReference>
<evidence type="ECO:0000313" key="2">
    <source>
        <dbReference type="EnsemblMetazoa" id="Aqu2.1.29783_001"/>
    </source>
</evidence>
<proteinExistence type="predicted"/>
<dbReference type="InterPro" id="IPR004875">
    <property type="entry name" value="DDE_SF_endonuclease_dom"/>
</dbReference>
<reference evidence="2" key="1">
    <citation type="submission" date="2017-05" db="UniProtKB">
        <authorList>
            <consortium name="EnsemblMetazoa"/>
        </authorList>
    </citation>
    <scope>IDENTIFICATION</scope>
</reference>
<evidence type="ECO:0000259" key="1">
    <source>
        <dbReference type="Pfam" id="PF03184"/>
    </source>
</evidence>